<dbReference type="OrthoDB" id="2379986at2"/>
<dbReference type="eggNOG" id="ENOG502ZGTW">
    <property type="taxonomic scope" value="Bacteria"/>
</dbReference>
<feature type="transmembrane region" description="Helical" evidence="1">
    <location>
        <begin position="213"/>
        <end position="237"/>
    </location>
</feature>
<dbReference type="Proteomes" id="UP000027931">
    <property type="component" value="Unassembled WGS sequence"/>
</dbReference>
<keyword evidence="1" id="KW-0472">Membrane</keyword>
<feature type="transmembrane region" description="Helical" evidence="1">
    <location>
        <begin position="34"/>
        <end position="51"/>
    </location>
</feature>
<accession>A0A074MCC7</accession>
<dbReference type="RefSeq" id="WP_038086878.1">
    <property type="nucleotide sequence ID" value="NZ_JMIR01000010.1"/>
</dbReference>
<evidence type="ECO:0000313" key="3">
    <source>
        <dbReference type="EMBL" id="KEO83537.1"/>
    </source>
</evidence>
<evidence type="ECO:0000259" key="2">
    <source>
        <dbReference type="Pfam" id="PF13559"/>
    </source>
</evidence>
<feature type="domain" description="Protein-glutamine gamma-glutamyltransferase-like C-terminal" evidence="2">
    <location>
        <begin position="342"/>
        <end position="408"/>
    </location>
</feature>
<feature type="transmembrane region" description="Helical" evidence="1">
    <location>
        <begin position="58"/>
        <end position="76"/>
    </location>
</feature>
<evidence type="ECO:0000313" key="4">
    <source>
        <dbReference type="Proteomes" id="UP000027931"/>
    </source>
</evidence>
<reference evidence="3 4" key="1">
    <citation type="journal article" date="2013" name="Int. J. Syst. Evol. Microbiol.">
        <title>Tumebacillus flagellatus sp. nov., an alpha-amylase/pullulanase-producing bacterium isolated from cassava wastewater.</title>
        <authorList>
            <person name="Wang Q."/>
            <person name="Xie N."/>
            <person name="Qin Y."/>
            <person name="Shen N."/>
            <person name="Zhu J."/>
            <person name="Mi H."/>
            <person name="Huang R."/>
        </authorList>
    </citation>
    <scope>NUCLEOTIDE SEQUENCE [LARGE SCALE GENOMIC DNA]</scope>
    <source>
        <strain evidence="3 4">GST4</strain>
    </source>
</reference>
<gene>
    <name evidence="3" type="ORF">EL26_08970</name>
</gene>
<dbReference type="EMBL" id="JMIR01000010">
    <property type="protein sequence ID" value="KEO83537.1"/>
    <property type="molecule type" value="Genomic_DNA"/>
</dbReference>
<keyword evidence="1" id="KW-0812">Transmembrane</keyword>
<name>A0A074MCC7_9BACL</name>
<comment type="caution">
    <text evidence="3">The sequence shown here is derived from an EMBL/GenBank/DDBJ whole genome shotgun (WGS) entry which is preliminary data.</text>
</comment>
<protein>
    <recommendedName>
        <fullName evidence="2">Protein-glutamine gamma-glutamyltransferase-like C-terminal domain-containing protein</fullName>
    </recommendedName>
</protein>
<feature type="transmembrane region" description="Helical" evidence="1">
    <location>
        <begin position="273"/>
        <end position="292"/>
    </location>
</feature>
<dbReference type="AlphaFoldDB" id="A0A074MCC7"/>
<feature type="transmembrane region" description="Helical" evidence="1">
    <location>
        <begin position="189"/>
        <end position="207"/>
    </location>
</feature>
<dbReference type="InterPro" id="IPR025403">
    <property type="entry name" value="TgpA-like_C"/>
</dbReference>
<sequence length="414" mass="46320">MKRTGWVPAVWSVVLGFLTLAVICSGLPENGSRALAVYLGVAGAFLVVCVLPARVSRWMLVYGFAVLVGGVAWLWVRYDGFAGVPTLNLLVWGALLLYRLHQLHQLERSGSQLNYELREQSKVDAGAILALYFVTSIGGHGADDAWRQAVVPFLTAFAGLRLVALSASFQAERQAKLELKERRQPVARLVYLLAGVGLLFWCLNAGGSALRDAVYAVLDVLLFPVVYVVGHVLQFFLERYHIHWAITEIDSQNAANSFDQLGDSGQTVEWNTAGLELTLLILAGVVGGWLLWKLRRGARRRVAVSAEDYVVTTREFMSQPIEAPPSPVWDEEDPTLTEIRRLYREFLQAMERKGFERRRDETPLEFVERLSPEMPEVKTELLELTNVYMRERYGHAGVSETNAEALVEEILKSS</sequence>
<keyword evidence="1" id="KW-1133">Transmembrane helix</keyword>
<feature type="transmembrane region" description="Helical" evidence="1">
    <location>
        <begin position="150"/>
        <end position="169"/>
    </location>
</feature>
<proteinExistence type="predicted"/>
<feature type="transmembrane region" description="Helical" evidence="1">
    <location>
        <begin position="82"/>
        <end position="100"/>
    </location>
</feature>
<dbReference type="Pfam" id="PF13559">
    <property type="entry name" value="DUF4129"/>
    <property type="match status" value="1"/>
</dbReference>
<evidence type="ECO:0000256" key="1">
    <source>
        <dbReference type="SAM" id="Phobius"/>
    </source>
</evidence>
<organism evidence="3 4">
    <name type="scientific">Tumebacillus flagellatus</name>
    <dbReference type="NCBI Taxonomy" id="1157490"/>
    <lineage>
        <taxon>Bacteria</taxon>
        <taxon>Bacillati</taxon>
        <taxon>Bacillota</taxon>
        <taxon>Bacilli</taxon>
        <taxon>Bacillales</taxon>
        <taxon>Alicyclobacillaceae</taxon>
        <taxon>Tumebacillus</taxon>
    </lineage>
</organism>
<keyword evidence="4" id="KW-1185">Reference proteome</keyword>
<dbReference type="STRING" id="1157490.EL26_08970"/>